<protein>
    <recommendedName>
        <fullName evidence="2">C2H2-type domain-containing protein</fullName>
    </recommendedName>
</protein>
<feature type="compositionally biased region" description="Polar residues" evidence="1">
    <location>
        <begin position="643"/>
        <end position="657"/>
    </location>
</feature>
<feature type="region of interest" description="Disordered" evidence="1">
    <location>
        <begin position="531"/>
        <end position="568"/>
    </location>
</feature>
<feature type="region of interest" description="Disordered" evidence="1">
    <location>
        <begin position="101"/>
        <end position="134"/>
    </location>
</feature>
<feature type="region of interest" description="Disordered" evidence="1">
    <location>
        <begin position="638"/>
        <end position="657"/>
    </location>
</feature>
<feature type="compositionally biased region" description="Basic and acidic residues" evidence="1">
    <location>
        <begin position="340"/>
        <end position="358"/>
    </location>
</feature>
<evidence type="ECO:0000313" key="4">
    <source>
        <dbReference type="Proteomes" id="UP001153292"/>
    </source>
</evidence>
<dbReference type="Proteomes" id="UP001153292">
    <property type="component" value="Chromosome 13"/>
</dbReference>
<feature type="compositionally biased region" description="Polar residues" evidence="1">
    <location>
        <begin position="225"/>
        <end position="235"/>
    </location>
</feature>
<evidence type="ECO:0000313" key="3">
    <source>
        <dbReference type="EMBL" id="CAH0672595.1"/>
    </source>
</evidence>
<dbReference type="EMBL" id="OU963906">
    <property type="protein sequence ID" value="CAH0672595.1"/>
    <property type="molecule type" value="Genomic_DNA"/>
</dbReference>
<name>A0ABN8E9W2_CHISP</name>
<feature type="domain" description="C2H2-type" evidence="2">
    <location>
        <begin position="457"/>
        <end position="484"/>
    </location>
</feature>
<feature type="region of interest" description="Disordered" evidence="1">
    <location>
        <begin position="335"/>
        <end position="381"/>
    </location>
</feature>
<feature type="region of interest" description="Disordered" evidence="1">
    <location>
        <begin position="668"/>
        <end position="691"/>
    </location>
</feature>
<feature type="compositionally biased region" description="Basic and acidic residues" evidence="1">
    <location>
        <begin position="368"/>
        <end position="381"/>
    </location>
</feature>
<accession>A0ABN8E9W2</accession>
<feature type="domain" description="C2H2-type" evidence="2">
    <location>
        <begin position="27"/>
        <end position="54"/>
    </location>
</feature>
<feature type="compositionally biased region" description="Basic and acidic residues" evidence="1">
    <location>
        <begin position="246"/>
        <end position="261"/>
    </location>
</feature>
<feature type="region of interest" description="Disordered" evidence="1">
    <location>
        <begin position="202"/>
        <end position="268"/>
    </location>
</feature>
<feature type="compositionally biased region" description="Basic and acidic residues" evidence="1">
    <location>
        <begin position="101"/>
        <end position="113"/>
    </location>
</feature>
<dbReference type="InterPro" id="IPR013087">
    <property type="entry name" value="Znf_C2H2_type"/>
</dbReference>
<reference evidence="3" key="1">
    <citation type="submission" date="2021-12" db="EMBL/GenBank/DDBJ databases">
        <authorList>
            <person name="King R."/>
        </authorList>
    </citation>
    <scope>NUCLEOTIDE SEQUENCE</scope>
</reference>
<dbReference type="SMART" id="SM00614">
    <property type="entry name" value="ZnF_BED"/>
    <property type="match status" value="5"/>
</dbReference>
<feature type="domain" description="C2H2-type" evidence="2">
    <location>
        <begin position="734"/>
        <end position="761"/>
    </location>
</feature>
<feature type="domain" description="C2H2-type" evidence="2">
    <location>
        <begin position="598"/>
        <end position="625"/>
    </location>
</feature>
<feature type="compositionally biased region" description="Basic and acidic residues" evidence="1">
    <location>
        <begin position="531"/>
        <end position="543"/>
    </location>
</feature>
<organism evidence="3 4">
    <name type="scientific">Chilo suppressalis</name>
    <name type="common">Asiatic rice borer moth</name>
    <dbReference type="NCBI Taxonomy" id="168631"/>
    <lineage>
        <taxon>Eukaryota</taxon>
        <taxon>Metazoa</taxon>
        <taxon>Ecdysozoa</taxon>
        <taxon>Arthropoda</taxon>
        <taxon>Hexapoda</taxon>
        <taxon>Insecta</taxon>
        <taxon>Pterygota</taxon>
        <taxon>Neoptera</taxon>
        <taxon>Endopterygota</taxon>
        <taxon>Lepidoptera</taxon>
        <taxon>Glossata</taxon>
        <taxon>Ditrysia</taxon>
        <taxon>Pyraloidea</taxon>
        <taxon>Crambidae</taxon>
        <taxon>Crambinae</taxon>
        <taxon>Chilo</taxon>
    </lineage>
</organism>
<keyword evidence="4" id="KW-1185">Reference proteome</keyword>
<proteinExistence type="predicted"/>
<evidence type="ECO:0000256" key="1">
    <source>
        <dbReference type="SAM" id="MobiDB-lite"/>
    </source>
</evidence>
<feature type="compositionally biased region" description="Basic and acidic residues" evidence="1">
    <location>
        <begin position="551"/>
        <end position="568"/>
    </location>
</feature>
<evidence type="ECO:0000259" key="2">
    <source>
        <dbReference type="SMART" id="SM00355"/>
    </source>
</evidence>
<gene>
    <name evidence="3" type="ORF">CHILSU_LOCUS2189</name>
</gene>
<feature type="domain" description="C2H2-type" evidence="2">
    <location>
        <begin position="167"/>
        <end position="194"/>
    </location>
</feature>
<sequence>MLLKYWTQTGNFRWERKYCENIGEKKYKCLICYSVLTFPKGSYGNFKRHMKRLHPHVFEKEQLRLPPSHIDKSSNKEEVYILEYIEDESILDEIDYITTDDKNEPQKVTSKDADTEDEDSLSKNDSDNCNTEANDDQEAIAILVSKTTPRRWSWVKKYMRSIDERSKECLLCSNVLRLAPGSYSNMTRHIKNKHLNVYNKEYRIANMPRKKSQEKTSDDTENQTEKSNISKSLLTAQEDDSEGDGSPDKYDSDDFDTKANDDPEATADLFPKMCSNKWSWVRKYMRNINDRCKQCRICSSVLRLASGSNKDMIRHIRAKHANIFEKEFVANWSNKKRQKKQSDDTESQKEKINISSKEDENEDDDKDLSDSRNETEESTKCEDVQEIIEITTNSKMYIQPYSGIPMRYCWVKDYSKKLDDEKWQCSLCLTELRMRPGYYGNFLWERKYCKNIMENKYKCLICNMVLSLRKAHYGNFKRHIRRRHPHIYVKEKLGLTSSTVDKISNKEEIYILEYIEDEKLLDEVDYITTSNDKHEPQNVSEKDSDSEDEYSSDKNNSHDFNTEAKDDQESVAVLVSKMTPSKWGWVKKFMRNIDERRKQCLLCSSVLQLPPGTYGNMTRHIRSKHRSVFMKEYMANMPKKSQGENSDNAESQQEKFNTPESAITLIEQHSKGGEKSKKLSDSQSENEKGLDCDDIQENIEITTNPDVNILPKSGIAMRSGWVKDYCEKIDFEKWQCSICSTVIKMRPGIYGNMKRHIRAKHEHIYKKELLHCISELENAKSTNDS</sequence>
<dbReference type="SMART" id="SM00355">
    <property type="entry name" value="ZnF_C2H2"/>
    <property type="match status" value="6"/>
</dbReference>
<feature type="domain" description="C2H2-type" evidence="2">
    <location>
        <begin position="293"/>
        <end position="320"/>
    </location>
</feature>